<dbReference type="GO" id="GO:0036199">
    <property type="term" value="F:cholest-4-en-3-one 26-monooxygenase activity"/>
    <property type="evidence" value="ECO:0007669"/>
    <property type="project" value="TreeGrafter"/>
</dbReference>
<dbReference type="EMBL" id="MLIQ01000011">
    <property type="protein sequence ID" value="OHU59645.1"/>
    <property type="molecule type" value="Genomic_DNA"/>
</dbReference>
<evidence type="ECO:0000256" key="4">
    <source>
        <dbReference type="ARBA" id="ARBA00022723"/>
    </source>
</evidence>
<evidence type="ECO:0000256" key="2">
    <source>
        <dbReference type="ARBA" id="ARBA00010617"/>
    </source>
</evidence>
<keyword evidence="4 8" id="KW-0479">Metal-binding</keyword>
<dbReference type="Pfam" id="PF00067">
    <property type="entry name" value="p450"/>
    <property type="match status" value="1"/>
</dbReference>
<comment type="cofactor">
    <cofactor evidence="1">
        <name>heme</name>
        <dbReference type="ChEBI" id="CHEBI:30413"/>
    </cofactor>
</comment>
<dbReference type="SUPFAM" id="SSF48264">
    <property type="entry name" value="Cytochrome P450"/>
    <property type="match status" value="1"/>
</dbReference>
<comment type="similarity">
    <text evidence="2 8">Belongs to the cytochrome P450 family.</text>
</comment>
<evidence type="ECO:0000256" key="1">
    <source>
        <dbReference type="ARBA" id="ARBA00001971"/>
    </source>
</evidence>
<reference evidence="9 10" key="1">
    <citation type="submission" date="2016-10" db="EMBL/GenBank/DDBJ databases">
        <title>Evaluation of Human, Veterinary and Environmental Mycobacterium chelonae Isolates by Core Genome Phylogenomic Analysis, Targeted Gene Comparison, and Anti-microbial Susceptibility Patterns: A Tale of Mistaken Identities.</title>
        <authorList>
            <person name="Fogelson S.B."/>
            <person name="Camus A.C."/>
            <person name="Lorenz W."/>
            <person name="Vasireddy R."/>
            <person name="Vasireddy S."/>
            <person name="Smith T."/>
            <person name="Brown-Elliott B.A."/>
            <person name="Wallace R.J.Jr."/>
            <person name="Hasan N.A."/>
            <person name="Reischl U."/>
            <person name="Sanchez S."/>
        </authorList>
    </citation>
    <scope>NUCLEOTIDE SEQUENCE [LARGE SCALE GENOMIC DNA]</scope>
    <source>
        <strain evidence="9 10">15515</strain>
    </source>
</reference>
<sequence length="409" mass="44857">MSTVELFDPQILEDPYPFYRRLRETAPVWPAGDSGFYFVSRWDLVVEATERTEDFSSNLTAALMKSQDCETGLTVAAMGPPADPTHVLATGDDPVHHAHRKLVLPTLVAKRITALEPVMAETGAQLWERGCDGQGIDWMAAMGDALPMTMVARLIGLPDEDVPQLVQWGYSSTEMLGGLNTAERQTQVVTDTMYLVLYLREHLEKELAAPGEDLLGYLAQACNRADISLDIGVMILVQLVGAGGESTAGLMGNAVRILGENSELQQRIRDDRALLPTFLEEVLRLESPFRGHHRHVVADTSLGGVQLPAGSHLTLLWGAANRDPEIFENPDALRLDRPSPRSHITFGKGLHFCVGAALARLEARTAINLLLDQTREFTIKSGGAQWVPSIMVRRHQKLELELSLGSNAA</sequence>
<accession>A0A1S1LU65</accession>
<gene>
    <name evidence="9" type="ORF">BKG82_03530</name>
</gene>
<evidence type="ECO:0000256" key="6">
    <source>
        <dbReference type="ARBA" id="ARBA00023004"/>
    </source>
</evidence>
<evidence type="ECO:0000313" key="9">
    <source>
        <dbReference type="EMBL" id="OHU59645.1"/>
    </source>
</evidence>
<comment type="caution">
    <text evidence="9">The sequence shown here is derived from an EMBL/GenBank/DDBJ whole genome shotgun (WGS) entry which is preliminary data.</text>
</comment>
<evidence type="ECO:0000256" key="7">
    <source>
        <dbReference type="ARBA" id="ARBA00023033"/>
    </source>
</evidence>
<dbReference type="PANTHER" id="PTHR46696">
    <property type="entry name" value="P450, PUTATIVE (EUROFUNG)-RELATED"/>
    <property type="match status" value="1"/>
</dbReference>
<keyword evidence="6 8" id="KW-0408">Iron</keyword>
<dbReference type="GO" id="GO:0020037">
    <property type="term" value="F:heme binding"/>
    <property type="evidence" value="ECO:0007669"/>
    <property type="project" value="InterPro"/>
</dbReference>
<keyword evidence="7 8" id="KW-0503">Monooxygenase</keyword>
<dbReference type="GO" id="GO:0008395">
    <property type="term" value="F:steroid hydroxylase activity"/>
    <property type="evidence" value="ECO:0007669"/>
    <property type="project" value="TreeGrafter"/>
</dbReference>
<dbReference type="InterPro" id="IPR017972">
    <property type="entry name" value="Cyt_P450_CS"/>
</dbReference>
<evidence type="ECO:0000256" key="5">
    <source>
        <dbReference type="ARBA" id="ARBA00023002"/>
    </source>
</evidence>
<evidence type="ECO:0000256" key="8">
    <source>
        <dbReference type="RuleBase" id="RU000461"/>
    </source>
</evidence>
<dbReference type="PRINTS" id="PR00359">
    <property type="entry name" value="BP450"/>
</dbReference>
<dbReference type="GO" id="GO:0005506">
    <property type="term" value="F:iron ion binding"/>
    <property type="evidence" value="ECO:0007669"/>
    <property type="project" value="InterPro"/>
</dbReference>
<dbReference type="AlphaFoldDB" id="A0A1S1LU65"/>
<dbReference type="InterPro" id="IPR001128">
    <property type="entry name" value="Cyt_P450"/>
</dbReference>
<dbReference type="Gene3D" id="1.10.630.10">
    <property type="entry name" value="Cytochrome P450"/>
    <property type="match status" value="1"/>
</dbReference>
<keyword evidence="5 8" id="KW-0560">Oxidoreductase</keyword>
<keyword evidence="3 8" id="KW-0349">Heme</keyword>
<organism evidence="9 10">
    <name type="scientific">Mycobacteroides chelonae</name>
    <name type="common">Mycobacterium chelonae</name>
    <dbReference type="NCBI Taxonomy" id="1774"/>
    <lineage>
        <taxon>Bacteria</taxon>
        <taxon>Bacillati</taxon>
        <taxon>Actinomycetota</taxon>
        <taxon>Actinomycetes</taxon>
        <taxon>Mycobacteriales</taxon>
        <taxon>Mycobacteriaceae</taxon>
        <taxon>Mycobacteroides</taxon>
    </lineage>
</organism>
<evidence type="ECO:0000256" key="3">
    <source>
        <dbReference type="ARBA" id="ARBA00022617"/>
    </source>
</evidence>
<evidence type="ECO:0000313" key="10">
    <source>
        <dbReference type="Proteomes" id="UP000180043"/>
    </source>
</evidence>
<proteinExistence type="inferred from homology"/>
<protein>
    <submittedName>
        <fullName evidence="9">Cytochrome</fullName>
    </submittedName>
</protein>
<name>A0A1S1LU65_MYCCH</name>
<dbReference type="InterPro" id="IPR036396">
    <property type="entry name" value="Cyt_P450_sf"/>
</dbReference>
<dbReference type="Proteomes" id="UP000180043">
    <property type="component" value="Unassembled WGS sequence"/>
</dbReference>
<dbReference type="RefSeq" id="WP_057969166.1">
    <property type="nucleotide sequence ID" value="NZ_MLII01000028.1"/>
</dbReference>
<dbReference type="InterPro" id="IPR002397">
    <property type="entry name" value="Cyt_P450_B"/>
</dbReference>
<dbReference type="PROSITE" id="PS00086">
    <property type="entry name" value="CYTOCHROME_P450"/>
    <property type="match status" value="1"/>
</dbReference>
<dbReference type="GO" id="GO:0006707">
    <property type="term" value="P:cholesterol catabolic process"/>
    <property type="evidence" value="ECO:0007669"/>
    <property type="project" value="TreeGrafter"/>
</dbReference>
<dbReference type="PANTHER" id="PTHR46696:SF4">
    <property type="entry name" value="BIOTIN BIOSYNTHESIS CYTOCHROME P450"/>
    <property type="match status" value="1"/>
</dbReference>